<keyword evidence="6" id="KW-1185">Reference proteome</keyword>
<evidence type="ECO:0000256" key="1">
    <source>
        <dbReference type="SAM" id="SignalP"/>
    </source>
</evidence>
<organism evidence="4 5">
    <name type="scientific">Sphingomonas sanguinis</name>
    <dbReference type="NCBI Taxonomy" id="33051"/>
    <lineage>
        <taxon>Bacteria</taxon>
        <taxon>Pseudomonadati</taxon>
        <taxon>Pseudomonadota</taxon>
        <taxon>Alphaproteobacteria</taxon>
        <taxon>Sphingomonadales</taxon>
        <taxon>Sphingomonadaceae</taxon>
        <taxon>Sphingomonas</taxon>
    </lineage>
</organism>
<reference evidence="5 6" key="1">
    <citation type="submission" date="2020-05" db="EMBL/GenBank/DDBJ databases">
        <title>Draft Genome Sequences of Sphingomonas sp. Isolated from the International Space Station.</title>
        <authorList>
            <person name="Bijlani S."/>
            <person name="Singh N.K."/>
            <person name="Mason C.E."/>
            <person name="Wang C.C."/>
            <person name="Venkateswaran K."/>
        </authorList>
    </citation>
    <scope>NUCLEOTIDE SEQUENCE [LARGE SCALE GENOMIC DNA]</scope>
    <source>
        <strain evidence="3 6">IIF7SW-B5</strain>
        <strain evidence="4">ISS-IIF7SWP</strain>
    </source>
</reference>
<keyword evidence="1" id="KW-0732">Signal</keyword>
<dbReference type="Proteomes" id="UP000531581">
    <property type="component" value="Unassembled WGS sequence"/>
</dbReference>
<evidence type="ECO:0000313" key="3">
    <source>
        <dbReference type="EMBL" id="NNG51907.1"/>
    </source>
</evidence>
<comment type="caution">
    <text evidence="4">The sequence shown here is derived from an EMBL/GenBank/DDBJ whole genome shotgun (WGS) entry which is preliminary data.</text>
</comment>
<evidence type="ECO:0000259" key="2">
    <source>
        <dbReference type="Pfam" id="PF03413"/>
    </source>
</evidence>
<name>A0A7Y7USX7_9SPHN</name>
<proteinExistence type="predicted"/>
<dbReference type="Proteomes" id="UP000557656">
    <property type="component" value="Unassembled WGS sequence"/>
</dbReference>
<dbReference type="Gene3D" id="3.10.450.40">
    <property type="match status" value="1"/>
</dbReference>
<evidence type="ECO:0000313" key="6">
    <source>
        <dbReference type="Proteomes" id="UP000557656"/>
    </source>
</evidence>
<dbReference type="RefSeq" id="WP_170172116.1">
    <property type="nucleotide sequence ID" value="NZ_JABEOV010000004.1"/>
</dbReference>
<dbReference type="EMBL" id="JABEOV010000004">
    <property type="protein sequence ID" value="NNG51907.1"/>
    <property type="molecule type" value="Genomic_DNA"/>
</dbReference>
<protein>
    <submittedName>
        <fullName evidence="4">PepSY domain-containing protein</fullName>
    </submittedName>
</protein>
<dbReference type="EMBL" id="JABYQV010000019">
    <property type="protein sequence ID" value="NVP32820.1"/>
    <property type="molecule type" value="Genomic_DNA"/>
</dbReference>
<gene>
    <name evidence="3" type="ORF">HKX05_00885</name>
    <name evidence="4" type="ORF">HLV41_17425</name>
</gene>
<dbReference type="InterPro" id="IPR025711">
    <property type="entry name" value="PepSY"/>
</dbReference>
<dbReference type="Pfam" id="PF03413">
    <property type="entry name" value="PepSY"/>
    <property type="match status" value="1"/>
</dbReference>
<sequence length="93" mass="9910">MIRKTLIAAATAALATVSVNAAMPTAKLGMAKARAIALKAAPGRVQKSEYEKEGGGWRYSFDIRQGNRIHEIGVDAHTGKIVEDKFEALGAKD</sequence>
<evidence type="ECO:0000313" key="5">
    <source>
        <dbReference type="Proteomes" id="UP000531581"/>
    </source>
</evidence>
<feature type="domain" description="PepSY" evidence="2">
    <location>
        <begin position="27"/>
        <end position="84"/>
    </location>
</feature>
<feature type="signal peptide" evidence="1">
    <location>
        <begin position="1"/>
        <end position="21"/>
    </location>
</feature>
<feature type="chain" id="PRO_5031217734" evidence="1">
    <location>
        <begin position="22"/>
        <end position="93"/>
    </location>
</feature>
<dbReference type="AlphaFoldDB" id="A0A7Y7USX7"/>
<accession>A0A7Y7USX7</accession>
<evidence type="ECO:0000313" key="4">
    <source>
        <dbReference type="EMBL" id="NVP32820.1"/>
    </source>
</evidence>